<evidence type="ECO:0000256" key="2">
    <source>
        <dbReference type="ARBA" id="ARBA00029447"/>
    </source>
</evidence>
<dbReference type="Gene3D" id="3.30.450.20">
    <property type="entry name" value="PAS domain"/>
    <property type="match status" value="1"/>
</dbReference>
<dbReference type="CDD" id="cd11386">
    <property type="entry name" value="MCP_signal"/>
    <property type="match status" value="1"/>
</dbReference>
<proteinExistence type="inferred from homology"/>
<name>A0A3S8ZX24_9NEIS</name>
<keyword evidence="1 3" id="KW-0807">Transducer</keyword>
<sequence length="375" mass="40848">MFGFTQKTETKNTTDSQLDTMKAILDHVDNMVLLCDTSHENNVFYVNQTAKNTFEKYRQEMMHALRGADPSAAQGGSIHRFHQNPERIRRILQQLGSGAKNATHVADIPLGSITLRTKAYPIWDTADPSKVKCYLACWEDITSKIEHEELQNKVASQANELHEQVSYIASTMEEVSTSIDEVAHTTAEASNRGNSAFESAKEGQTVVEGAVRGMRDVAELVHTTAGVISQLNTQSDKIGVIVGVIKDIADQTNLLALNAAIEAARAGDTGRGFAVVADEVRKLSERTAKATAEISELIRSIQVEIEHAVGTMNSGEKDVSAGEEKAISAEKALVRIVQDVGAMRNLISEISNASEQQASSVRDVAQRLEIMTTKP</sequence>
<gene>
    <name evidence="5" type="ORF">EJO50_16900</name>
</gene>
<dbReference type="OrthoDB" id="9816383at2"/>
<dbReference type="RefSeq" id="WP_125976131.1">
    <property type="nucleotide sequence ID" value="NZ_CP034433.1"/>
</dbReference>
<feature type="domain" description="Methyl-accepting transducer" evidence="4">
    <location>
        <begin position="152"/>
        <end position="372"/>
    </location>
</feature>
<dbReference type="InterPro" id="IPR004089">
    <property type="entry name" value="MCPsignal_dom"/>
</dbReference>
<dbReference type="GO" id="GO:0016020">
    <property type="term" value="C:membrane"/>
    <property type="evidence" value="ECO:0007669"/>
    <property type="project" value="InterPro"/>
</dbReference>
<evidence type="ECO:0000256" key="1">
    <source>
        <dbReference type="ARBA" id="ARBA00023224"/>
    </source>
</evidence>
<comment type="similarity">
    <text evidence="2">Belongs to the methyl-accepting chemotaxis (MCP) protein family.</text>
</comment>
<accession>A0A3S8ZX24</accession>
<protein>
    <submittedName>
        <fullName evidence="5">Methyl-accepting chemotaxis protein</fullName>
    </submittedName>
</protein>
<dbReference type="Gene3D" id="1.10.287.950">
    <property type="entry name" value="Methyl-accepting chemotaxis protein"/>
    <property type="match status" value="1"/>
</dbReference>
<dbReference type="GO" id="GO:0006935">
    <property type="term" value="P:chemotaxis"/>
    <property type="evidence" value="ECO:0007669"/>
    <property type="project" value="InterPro"/>
</dbReference>
<dbReference type="GO" id="GO:0007165">
    <property type="term" value="P:signal transduction"/>
    <property type="evidence" value="ECO:0007669"/>
    <property type="project" value="UniProtKB-KW"/>
</dbReference>
<dbReference type="PANTHER" id="PTHR32089:SF112">
    <property type="entry name" value="LYSOZYME-LIKE PROTEIN-RELATED"/>
    <property type="match status" value="1"/>
</dbReference>
<reference evidence="5 6" key="1">
    <citation type="submission" date="2018-12" db="EMBL/GenBank/DDBJ databases">
        <title>Complete genome sequence of Iodobacter sp. H11R3.</title>
        <authorList>
            <person name="Bae J.-W."/>
        </authorList>
    </citation>
    <scope>NUCLEOTIDE SEQUENCE [LARGE SCALE GENOMIC DNA]</scope>
    <source>
        <strain evidence="5 6">H11R3</strain>
    </source>
</reference>
<evidence type="ECO:0000313" key="5">
    <source>
        <dbReference type="EMBL" id="AZN37995.1"/>
    </source>
</evidence>
<dbReference type="PRINTS" id="PR00260">
    <property type="entry name" value="CHEMTRNSDUCR"/>
</dbReference>
<dbReference type="PANTHER" id="PTHR32089">
    <property type="entry name" value="METHYL-ACCEPTING CHEMOTAXIS PROTEIN MCPB"/>
    <property type="match status" value="1"/>
</dbReference>
<evidence type="ECO:0000256" key="3">
    <source>
        <dbReference type="PROSITE-ProRule" id="PRU00284"/>
    </source>
</evidence>
<dbReference type="Pfam" id="PF00015">
    <property type="entry name" value="MCPsignal"/>
    <property type="match status" value="1"/>
</dbReference>
<dbReference type="SUPFAM" id="SSF58104">
    <property type="entry name" value="Methyl-accepting chemotaxis protein (MCP) signaling domain"/>
    <property type="match status" value="1"/>
</dbReference>
<dbReference type="Proteomes" id="UP000282438">
    <property type="component" value="Chromosome"/>
</dbReference>
<dbReference type="SMART" id="SM00283">
    <property type="entry name" value="MA"/>
    <property type="match status" value="1"/>
</dbReference>
<dbReference type="KEGG" id="iod:EJO50_16900"/>
<dbReference type="InterPro" id="IPR004090">
    <property type="entry name" value="Chemotax_Me-accpt_rcpt"/>
</dbReference>
<dbReference type="EMBL" id="CP034433">
    <property type="protein sequence ID" value="AZN37995.1"/>
    <property type="molecule type" value="Genomic_DNA"/>
</dbReference>
<dbReference type="PROSITE" id="PS50111">
    <property type="entry name" value="CHEMOTAXIS_TRANSDUC_2"/>
    <property type="match status" value="1"/>
</dbReference>
<organism evidence="5 6">
    <name type="scientific">Iodobacter ciconiae</name>
    <dbReference type="NCBI Taxonomy" id="2496266"/>
    <lineage>
        <taxon>Bacteria</taxon>
        <taxon>Pseudomonadati</taxon>
        <taxon>Pseudomonadota</taxon>
        <taxon>Betaproteobacteria</taxon>
        <taxon>Neisseriales</taxon>
        <taxon>Chitinibacteraceae</taxon>
        <taxon>Iodobacter</taxon>
    </lineage>
</organism>
<dbReference type="GO" id="GO:0004888">
    <property type="term" value="F:transmembrane signaling receptor activity"/>
    <property type="evidence" value="ECO:0007669"/>
    <property type="project" value="InterPro"/>
</dbReference>
<keyword evidence="6" id="KW-1185">Reference proteome</keyword>
<evidence type="ECO:0000313" key="6">
    <source>
        <dbReference type="Proteomes" id="UP000282438"/>
    </source>
</evidence>
<dbReference type="AlphaFoldDB" id="A0A3S8ZX24"/>
<evidence type="ECO:0000259" key="4">
    <source>
        <dbReference type="PROSITE" id="PS50111"/>
    </source>
</evidence>